<keyword evidence="1" id="KW-0472">Membrane</keyword>
<dbReference type="AlphaFoldDB" id="A0A975GDA9"/>
<evidence type="ECO:0000256" key="1">
    <source>
        <dbReference type="SAM" id="Phobius"/>
    </source>
</evidence>
<feature type="transmembrane region" description="Helical" evidence="1">
    <location>
        <begin position="118"/>
        <end position="140"/>
    </location>
</feature>
<keyword evidence="1" id="KW-1133">Transmembrane helix</keyword>
<accession>A0A975GDA9</accession>
<gene>
    <name evidence="2" type="ORF">GJV85_09855</name>
</gene>
<evidence type="ECO:0000313" key="3">
    <source>
        <dbReference type="Proteomes" id="UP000671852"/>
    </source>
</evidence>
<reference evidence="2" key="2">
    <citation type="submission" date="2021-04" db="EMBL/GenBank/DDBJ databases">
        <title>Isolation and characterization of a novel species of the genus Sulfurimonas.</title>
        <authorList>
            <person name="Fukui M."/>
        </authorList>
    </citation>
    <scope>NUCLEOTIDE SEQUENCE</scope>
    <source>
        <strain evidence="2">H1576</strain>
    </source>
</reference>
<feature type="transmembrane region" description="Helical" evidence="1">
    <location>
        <begin position="7"/>
        <end position="31"/>
    </location>
</feature>
<keyword evidence="3" id="KW-1185">Reference proteome</keyword>
<dbReference type="Proteomes" id="UP000671852">
    <property type="component" value="Chromosome"/>
</dbReference>
<reference evidence="2" key="1">
    <citation type="submission" date="2019-11" db="EMBL/GenBank/DDBJ databases">
        <authorList>
            <person name="Kojima H."/>
        </authorList>
    </citation>
    <scope>NUCLEOTIDE SEQUENCE</scope>
    <source>
        <strain evidence="2">H1576</strain>
    </source>
</reference>
<protein>
    <submittedName>
        <fullName evidence="2">Uncharacterized protein</fullName>
    </submittedName>
</protein>
<feature type="transmembrane region" description="Helical" evidence="1">
    <location>
        <begin position="152"/>
        <end position="171"/>
    </location>
</feature>
<proteinExistence type="predicted"/>
<name>A0A975GDA9_9BACT</name>
<feature type="transmembrane region" description="Helical" evidence="1">
    <location>
        <begin position="51"/>
        <end position="73"/>
    </location>
</feature>
<dbReference type="EMBL" id="CP046072">
    <property type="protein sequence ID" value="QSZ42397.1"/>
    <property type="molecule type" value="Genomic_DNA"/>
</dbReference>
<sequence length="182" mass="21379">MSRFYILLWLFWSLRLTLNSILMACLISAFITLGIYVNQGSLELNQSVYEALFLVFKFWFVLSWSLTLLLSLFRELKPIFNRCINGYRLTLLSCPSEGKQEKIKEIGYGDLVKVWRKWFMLIIWLVGAQMILVVAFTKLFTSGSAIFDWFNIYTLYGFVLVGGYFSFMILSMRCKKVKIERC</sequence>
<dbReference type="KEGG" id="saqt:GJV85_09855"/>
<keyword evidence="1" id="KW-0812">Transmembrane</keyword>
<organism evidence="2 3">
    <name type="scientific">Sulfurimonas aquatica</name>
    <dbReference type="NCBI Taxonomy" id="2672570"/>
    <lineage>
        <taxon>Bacteria</taxon>
        <taxon>Pseudomonadati</taxon>
        <taxon>Campylobacterota</taxon>
        <taxon>Epsilonproteobacteria</taxon>
        <taxon>Campylobacterales</taxon>
        <taxon>Sulfurimonadaceae</taxon>
        <taxon>Sulfurimonas</taxon>
    </lineage>
</organism>
<dbReference type="RefSeq" id="WP_207561213.1">
    <property type="nucleotide sequence ID" value="NZ_CP046072.1"/>
</dbReference>
<evidence type="ECO:0000313" key="2">
    <source>
        <dbReference type="EMBL" id="QSZ42397.1"/>
    </source>
</evidence>